<dbReference type="PANTHER" id="PTHR10174">
    <property type="entry name" value="ALPHA-TOCOPHEROL TRANSFER PROTEIN-RELATED"/>
    <property type="match status" value="1"/>
</dbReference>
<dbReference type="PRINTS" id="PR00180">
    <property type="entry name" value="CRETINALDHBP"/>
</dbReference>
<protein>
    <recommendedName>
        <fullName evidence="1">CRAL-TRIO domain-containing protein</fullName>
    </recommendedName>
</protein>
<evidence type="ECO:0000313" key="2">
    <source>
        <dbReference type="EnsemblMetazoa" id="SCAU009785-PB"/>
    </source>
</evidence>
<dbReference type="Gene3D" id="1.20.5.1200">
    <property type="entry name" value="Alpha-tocopherol transfer"/>
    <property type="match status" value="1"/>
</dbReference>
<dbReference type="Pfam" id="PF00650">
    <property type="entry name" value="CRAL_TRIO"/>
    <property type="match status" value="1"/>
</dbReference>
<dbReference type="SMART" id="SM00516">
    <property type="entry name" value="SEC14"/>
    <property type="match status" value="1"/>
</dbReference>
<proteinExistence type="predicted"/>
<accession>A0A1I8PNY9</accession>
<dbReference type="GO" id="GO:0016020">
    <property type="term" value="C:membrane"/>
    <property type="evidence" value="ECO:0007669"/>
    <property type="project" value="TreeGrafter"/>
</dbReference>
<dbReference type="PANTHER" id="PTHR10174:SF213">
    <property type="entry name" value="CRAL-TRIO DOMAIN-CONTAINING PROTEIN"/>
    <property type="match status" value="1"/>
</dbReference>
<dbReference type="CDD" id="cd00170">
    <property type="entry name" value="SEC14"/>
    <property type="match status" value="1"/>
</dbReference>
<dbReference type="PROSITE" id="PS50191">
    <property type="entry name" value="CRAL_TRIO"/>
    <property type="match status" value="1"/>
</dbReference>
<dbReference type="SUPFAM" id="SSF52087">
    <property type="entry name" value="CRAL/TRIO domain"/>
    <property type="match status" value="1"/>
</dbReference>
<evidence type="ECO:0000259" key="1">
    <source>
        <dbReference type="PROSITE" id="PS50191"/>
    </source>
</evidence>
<dbReference type="SUPFAM" id="SSF46938">
    <property type="entry name" value="CRAL/TRIO N-terminal domain"/>
    <property type="match status" value="1"/>
</dbReference>
<keyword evidence="3" id="KW-1185">Reference proteome</keyword>
<gene>
    <name evidence="2" type="primary">106083784</name>
</gene>
<dbReference type="InterPro" id="IPR036273">
    <property type="entry name" value="CRAL/TRIO_N_dom_sf"/>
</dbReference>
<dbReference type="InterPro" id="IPR036865">
    <property type="entry name" value="CRAL-TRIO_dom_sf"/>
</dbReference>
<dbReference type="EnsemblMetazoa" id="SCAU009785-RB">
    <property type="protein sequence ID" value="SCAU009785-PB"/>
    <property type="gene ID" value="SCAU009785"/>
</dbReference>
<dbReference type="AlphaFoldDB" id="A0A1I8PNY9"/>
<dbReference type="VEuPathDB" id="VectorBase:SCAU009785"/>
<dbReference type="Proteomes" id="UP000095300">
    <property type="component" value="Unassembled WGS sequence"/>
</dbReference>
<name>A0A1I8PNY9_STOCA</name>
<feature type="domain" description="CRAL-TRIO" evidence="1">
    <location>
        <begin position="144"/>
        <end position="244"/>
    </location>
</feature>
<dbReference type="GO" id="GO:1902936">
    <property type="term" value="F:phosphatidylinositol bisphosphate binding"/>
    <property type="evidence" value="ECO:0007669"/>
    <property type="project" value="TreeGrafter"/>
</dbReference>
<organism evidence="2 3">
    <name type="scientific">Stomoxys calcitrans</name>
    <name type="common">Stable fly</name>
    <name type="synonym">Conops calcitrans</name>
    <dbReference type="NCBI Taxonomy" id="35570"/>
    <lineage>
        <taxon>Eukaryota</taxon>
        <taxon>Metazoa</taxon>
        <taxon>Ecdysozoa</taxon>
        <taxon>Arthropoda</taxon>
        <taxon>Hexapoda</taxon>
        <taxon>Insecta</taxon>
        <taxon>Pterygota</taxon>
        <taxon>Neoptera</taxon>
        <taxon>Endopterygota</taxon>
        <taxon>Diptera</taxon>
        <taxon>Brachycera</taxon>
        <taxon>Muscomorpha</taxon>
        <taxon>Muscoidea</taxon>
        <taxon>Muscidae</taxon>
        <taxon>Stomoxys</taxon>
    </lineage>
</organism>
<reference evidence="2" key="1">
    <citation type="submission" date="2020-05" db="UniProtKB">
        <authorList>
            <consortium name="EnsemblMetazoa"/>
        </authorList>
    </citation>
    <scope>IDENTIFICATION</scope>
    <source>
        <strain evidence="2">USDA</strain>
    </source>
</reference>
<dbReference type="InterPro" id="IPR001251">
    <property type="entry name" value="CRAL-TRIO_dom"/>
</dbReference>
<evidence type="ECO:0000313" key="3">
    <source>
        <dbReference type="Proteomes" id="UP000095300"/>
    </source>
</evidence>
<dbReference type="Gene3D" id="3.40.525.10">
    <property type="entry name" value="CRAL-TRIO lipid binding domain"/>
    <property type="match status" value="1"/>
</dbReference>
<sequence>MWPLFDLEKQYVKNPHIKRQEVQELHQWLREQPHIPQLLEHEVLLFFHACEYQLEYCKQVIDKHYTFRSHTEDFFGNMDMESPKLMLAQNTIAITPLQNLTPEGYGILMGKLVDTEPSKYIFADGLKLIFTIQDMWLQSHDLIPGFVIIIDTSGTTFSHMASVSLMQLKKLVYYLQETIPSRLIGIHFVNATPIMEKIMNLVNIFLKKELRKFIFVHSSLDSLYKHVPRHILPQEYGGDDLPITELAVFFVENTYKNFHKHRLDIMEYNQSRRVNEKLRPKKESKGFFGIW</sequence>